<evidence type="ECO:0000256" key="1">
    <source>
        <dbReference type="SAM" id="SignalP"/>
    </source>
</evidence>
<dbReference type="RefSeq" id="WP_140605486.1">
    <property type="nucleotide sequence ID" value="NZ_SAWY01000040.1"/>
</dbReference>
<accession>A0A502KLP9</accession>
<protein>
    <submittedName>
        <fullName evidence="2">Uncharacterized protein</fullName>
    </submittedName>
</protein>
<dbReference type="AlphaFoldDB" id="A0A502KLP9"/>
<keyword evidence="3" id="KW-1185">Reference proteome</keyword>
<feature type="chain" id="PRO_5021494736" evidence="1">
    <location>
        <begin position="23"/>
        <end position="93"/>
    </location>
</feature>
<name>A0A502KLP9_9GAMM</name>
<dbReference type="EMBL" id="SAWY01000040">
    <property type="protein sequence ID" value="TPH12538.1"/>
    <property type="molecule type" value="Genomic_DNA"/>
</dbReference>
<dbReference type="Proteomes" id="UP000315303">
    <property type="component" value="Unassembled WGS sequence"/>
</dbReference>
<gene>
    <name evidence="2" type="ORF">EPA86_16485</name>
</gene>
<comment type="caution">
    <text evidence="2">The sequence shown here is derived from an EMBL/GenBank/DDBJ whole genome shotgun (WGS) entry which is preliminary data.</text>
</comment>
<evidence type="ECO:0000313" key="2">
    <source>
        <dbReference type="EMBL" id="TPH12538.1"/>
    </source>
</evidence>
<proteinExistence type="predicted"/>
<sequence length="93" mass="10066">MRKINTLIALSIGILVSNTSFAAVPSSETVKLEPVKQENLVAHAQASLAASFSTIELEKELPQLSTDNVLVNKKKSENKNKTMTISKITLVAE</sequence>
<feature type="signal peptide" evidence="1">
    <location>
        <begin position="1"/>
        <end position="22"/>
    </location>
</feature>
<keyword evidence="1" id="KW-0732">Signal</keyword>
<dbReference type="OrthoDB" id="9862213at2"/>
<reference evidence="2 3" key="1">
    <citation type="submission" date="2019-01" db="EMBL/GenBank/DDBJ databases">
        <title>Litorilituus lipolytica sp. nov., isolated from intertidal sand of the Yellow Sea in China.</title>
        <authorList>
            <person name="Liu A."/>
        </authorList>
    </citation>
    <scope>NUCLEOTIDE SEQUENCE [LARGE SCALE GENOMIC DNA]</scope>
    <source>
        <strain evidence="2 3">RZ04</strain>
    </source>
</reference>
<organism evidence="2 3">
    <name type="scientific">Litorilituus lipolyticus</name>
    <dbReference type="NCBI Taxonomy" id="2491017"/>
    <lineage>
        <taxon>Bacteria</taxon>
        <taxon>Pseudomonadati</taxon>
        <taxon>Pseudomonadota</taxon>
        <taxon>Gammaproteobacteria</taxon>
        <taxon>Alteromonadales</taxon>
        <taxon>Colwelliaceae</taxon>
        <taxon>Litorilituus</taxon>
    </lineage>
</organism>
<evidence type="ECO:0000313" key="3">
    <source>
        <dbReference type="Proteomes" id="UP000315303"/>
    </source>
</evidence>